<sequence>MANCSIWDEEGRRDMSTMLKSSRDYPCELLLLVGKTIANLPFVGVDGNGEEGIYFCFPDLRCHISGPFCLMFSLIVIDPTPVVGRKGDSTAVAAAMSEPFRVYSSSKDYRGKQASENTAGRVPSRPRLSAWQSQEGIGRPEDTSSSHVTPTTCSHASSSTTATSGSHAACEHARQYHKFIASRRTEVAEEVIRSHDLLPEINNQSTRAVRAMAQLQDFAEEVFKLAAEKLSQDRVSQR</sequence>
<proteinExistence type="inferred from homology"/>
<name>A0AA39WPB4_9PEZI</name>
<comment type="caution">
    <text evidence="9">The sequence shown here is derived from an EMBL/GenBank/DDBJ whole genome shotgun (WGS) entry which is preliminary data.</text>
</comment>
<protein>
    <recommendedName>
        <fullName evidence="8">Velvet domain-containing protein</fullName>
    </recommendedName>
</protein>
<evidence type="ECO:0000256" key="2">
    <source>
        <dbReference type="ARBA" id="ARBA00022969"/>
    </source>
</evidence>
<dbReference type="Proteomes" id="UP001175000">
    <property type="component" value="Unassembled WGS sequence"/>
</dbReference>
<accession>A0AA39WPB4</accession>
<dbReference type="PANTHER" id="PTHR33572">
    <property type="entry name" value="SPORE DEVELOPMENT REGULATOR VOSA"/>
    <property type="match status" value="1"/>
</dbReference>
<evidence type="ECO:0000256" key="7">
    <source>
        <dbReference type="SAM" id="MobiDB-lite"/>
    </source>
</evidence>
<evidence type="ECO:0000256" key="3">
    <source>
        <dbReference type="ARBA" id="ARBA00023015"/>
    </source>
</evidence>
<dbReference type="GO" id="GO:0030435">
    <property type="term" value="P:sporulation resulting in formation of a cellular spore"/>
    <property type="evidence" value="ECO:0007669"/>
    <property type="project" value="UniProtKB-KW"/>
</dbReference>
<feature type="region of interest" description="Disordered" evidence="7">
    <location>
        <begin position="107"/>
        <end position="160"/>
    </location>
</feature>
<evidence type="ECO:0000313" key="9">
    <source>
        <dbReference type="EMBL" id="KAK0619104.1"/>
    </source>
</evidence>
<dbReference type="InterPro" id="IPR021740">
    <property type="entry name" value="Velvet"/>
</dbReference>
<dbReference type="GO" id="GO:0005634">
    <property type="term" value="C:nucleus"/>
    <property type="evidence" value="ECO:0007669"/>
    <property type="project" value="UniProtKB-SubCell"/>
</dbReference>
<keyword evidence="2" id="KW-0749">Sporulation</keyword>
<keyword evidence="4" id="KW-0804">Transcription</keyword>
<comment type="similarity">
    <text evidence="6">Belongs to the velvet family. VelB subfamily.</text>
</comment>
<organism evidence="9 10">
    <name type="scientific">Immersiella caudata</name>
    <dbReference type="NCBI Taxonomy" id="314043"/>
    <lineage>
        <taxon>Eukaryota</taxon>
        <taxon>Fungi</taxon>
        <taxon>Dikarya</taxon>
        <taxon>Ascomycota</taxon>
        <taxon>Pezizomycotina</taxon>
        <taxon>Sordariomycetes</taxon>
        <taxon>Sordariomycetidae</taxon>
        <taxon>Sordariales</taxon>
        <taxon>Lasiosphaeriaceae</taxon>
        <taxon>Immersiella</taxon>
    </lineage>
</organism>
<feature type="compositionally biased region" description="Low complexity" evidence="7">
    <location>
        <begin position="149"/>
        <end position="160"/>
    </location>
</feature>
<dbReference type="InterPro" id="IPR037525">
    <property type="entry name" value="Velvet_dom"/>
</dbReference>
<dbReference type="Gene3D" id="2.60.40.3960">
    <property type="entry name" value="Velvet domain"/>
    <property type="match status" value="1"/>
</dbReference>
<gene>
    <name evidence="9" type="ORF">B0T14DRAFT_602994</name>
</gene>
<reference evidence="9" key="1">
    <citation type="submission" date="2023-06" db="EMBL/GenBank/DDBJ databases">
        <title>Genome-scale phylogeny and comparative genomics of the fungal order Sordariales.</title>
        <authorList>
            <consortium name="Lawrence Berkeley National Laboratory"/>
            <person name="Hensen N."/>
            <person name="Bonometti L."/>
            <person name="Westerberg I."/>
            <person name="Brannstrom I.O."/>
            <person name="Guillou S."/>
            <person name="Cros-Aarteil S."/>
            <person name="Calhoun S."/>
            <person name="Haridas S."/>
            <person name="Kuo A."/>
            <person name="Mondo S."/>
            <person name="Pangilinan J."/>
            <person name="Riley R."/>
            <person name="Labutti K."/>
            <person name="Andreopoulos B."/>
            <person name="Lipzen A."/>
            <person name="Chen C."/>
            <person name="Yanf M."/>
            <person name="Daum C."/>
            <person name="Ng V."/>
            <person name="Clum A."/>
            <person name="Steindorff A."/>
            <person name="Ohm R."/>
            <person name="Martin F."/>
            <person name="Silar P."/>
            <person name="Natvig D."/>
            <person name="Lalanne C."/>
            <person name="Gautier V."/>
            <person name="Ament-Velasquez S.L."/>
            <person name="Kruys A."/>
            <person name="Hutchinson M.I."/>
            <person name="Powell A.J."/>
            <person name="Barry K."/>
            <person name="Miller A.N."/>
            <person name="Grigoriev I.V."/>
            <person name="Debuchy R."/>
            <person name="Gladieux P."/>
            <person name="Thoren M.H."/>
            <person name="Johannesson H."/>
        </authorList>
    </citation>
    <scope>NUCLEOTIDE SEQUENCE</scope>
    <source>
        <strain evidence="9">CBS 606.72</strain>
    </source>
</reference>
<evidence type="ECO:0000256" key="1">
    <source>
        <dbReference type="ARBA" id="ARBA00004123"/>
    </source>
</evidence>
<dbReference type="Pfam" id="PF11754">
    <property type="entry name" value="Velvet"/>
    <property type="match status" value="1"/>
</dbReference>
<dbReference type="PANTHER" id="PTHR33572:SF3">
    <property type="entry name" value="VELVET COMPLEX SUBUNIT B"/>
    <property type="match status" value="1"/>
</dbReference>
<evidence type="ECO:0000259" key="8">
    <source>
        <dbReference type="Pfam" id="PF11754"/>
    </source>
</evidence>
<evidence type="ECO:0000256" key="4">
    <source>
        <dbReference type="ARBA" id="ARBA00023163"/>
    </source>
</evidence>
<keyword evidence="3" id="KW-0805">Transcription regulation</keyword>
<keyword evidence="10" id="KW-1185">Reference proteome</keyword>
<feature type="domain" description="Velvet" evidence="8">
    <location>
        <begin position="31"/>
        <end position="114"/>
    </location>
</feature>
<evidence type="ECO:0000313" key="10">
    <source>
        <dbReference type="Proteomes" id="UP001175000"/>
    </source>
</evidence>
<evidence type="ECO:0000256" key="6">
    <source>
        <dbReference type="ARBA" id="ARBA00038045"/>
    </source>
</evidence>
<comment type="subcellular location">
    <subcellularLocation>
        <location evidence="1">Nucleus</location>
    </subcellularLocation>
</comment>
<evidence type="ECO:0000256" key="5">
    <source>
        <dbReference type="ARBA" id="ARBA00023242"/>
    </source>
</evidence>
<dbReference type="InterPro" id="IPR038491">
    <property type="entry name" value="Velvet_dom_sf"/>
</dbReference>
<dbReference type="EMBL" id="JAULSU010000004">
    <property type="protein sequence ID" value="KAK0619104.1"/>
    <property type="molecule type" value="Genomic_DNA"/>
</dbReference>
<keyword evidence="5" id="KW-0539">Nucleus</keyword>
<dbReference type="AlphaFoldDB" id="A0AA39WPB4"/>